<dbReference type="GO" id="GO:0016226">
    <property type="term" value="P:iron-sulfur cluster assembly"/>
    <property type="evidence" value="ECO:0007669"/>
    <property type="project" value="InterPro"/>
</dbReference>
<dbReference type="Pfam" id="PF01521">
    <property type="entry name" value="Fe-S_biosyn"/>
    <property type="match status" value="1"/>
</dbReference>
<evidence type="ECO:0000259" key="1">
    <source>
        <dbReference type="Pfam" id="PF01521"/>
    </source>
</evidence>
<comment type="caution">
    <text evidence="2">The sequence shown here is derived from an EMBL/GenBank/DDBJ whole genome shotgun (WGS) entry which is preliminary data.</text>
</comment>
<dbReference type="GO" id="GO:0030674">
    <property type="term" value="F:protein-macromolecule adaptor activity"/>
    <property type="evidence" value="ECO:0007669"/>
    <property type="project" value="TreeGrafter"/>
</dbReference>
<organism evidence="2 3">
    <name type="scientific">Candidatus Aeolococcus gillhamiae</name>
    <dbReference type="NCBI Taxonomy" id="3127015"/>
    <lineage>
        <taxon>Bacteria</taxon>
        <taxon>Bacillati</taxon>
        <taxon>Candidatus Dormiibacterota</taxon>
        <taxon>Candidatus Dormibacteria</taxon>
        <taxon>Candidatus Aeolococcales</taxon>
        <taxon>Candidatus Aeolococcaceae</taxon>
        <taxon>Candidatus Aeolococcus</taxon>
    </lineage>
</organism>
<dbReference type="EMBL" id="QHBU01000232">
    <property type="protein sequence ID" value="PZR78938.1"/>
    <property type="molecule type" value="Genomic_DNA"/>
</dbReference>
<dbReference type="Gene3D" id="2.60.300.12">
    <property type="entry name" value="HesB-like domain"/>
    <property type="match status" value="1"/>
</dbReference>
<dbReference type="GO" id="GO:0051537">
    <property type="term" value="F:2 iron, 2 sulfur cluster binding"/>
    <property type="evidence" value="ECO:0007669"/>
    <property type="project" value="UniProtKB-ARBA"/>
</dbReference>
<dbReference type="InterPro" id="IPR016092">
    <property type="entry name" value="ATAP"/>
</dbReference>
<evidence type="ECO:0000313" key="3">
    <source>
        <dbReference type="Proteomes" id="UP000248724"/>
    </source>
</evidence>
<gene>
    <name evidence="2" type="ORF">DLM65_11810</name>
</gene>
<feature type="domain" description="Core" evidence="1">
    <location>
        <begin position="2"/>
        <end position="104"/>
    </location>
</feature>
<dbReference type="AlphaFoldDB" id="A0A2W6A064"/>
<evidence type="ECO:0000313" key="2">
    <source>
        <dbReference type="EMBL" id="PZR78938.1"/>
    </source>
</evidence>
<protein>
    <submittedName>
        <fullName evidence="2">Iron-sulfur cluster assembly accessory protein</fullName>
    </submittedName>
</protein>
<dbReference type="Proteomes" id="UP000248724">
    <property type="component" value="Unassembled WGS sequence"/>
</dbReference>
<sequence length="121" mass="12692">MISVSDTALGQLQTVVSEQAPEHQVGLRVYIQSGGCSGFSYGMGIDENPPKEDDQVVDVNGLRVYVDSNSAQYLEGAEIDYVDAIMGGGFTINNPNAVKTCGCGHSFQTADSAGEAKACSH</sequence>
<dbReference type="SUPFAM" id="SSF89360">
    <property type="entry name" value="HesB-like domain"/>
    <property type="match status" value="1"/>
</dbReference>
<dbReference type="NCBIfam" id="TIGR00049">
    <property type="entry name" value="iron-sulfur cluster assembly accessory protein"/>
    <property type="match status" value="1"/>
</dbReference>
<dbReference type="InterPro" id="IPR031108">
    <property type="entry name" value="IscA_plant_cyanobact"/>
</dbReference>
<dbReference type="PANTHER" id="PTHR47265:SF1">
    <property type="entry name" value="IRON-SULFUR ASSEMBLY PROTEIN ISCA, CHLOROPLASTIC"/>
    <property type="match status" value="1"/>
</dbReference>
<dbReference type="PROSITE" id="PS01152">
    <property type="entry name" value="HESB"/>
    <property type="match status" value="1"/>
</dbReference>
<dbReference type="InterPro" id="IPR000361">
    <property type="entry name" value="ATAP_core_dom"/>
</dbReference>
<name>A0A2W6A064_9BACT</name>
<reference evidence="2 3" key="1">
    <citation type="journal article" date="2017" name="Nature">
        <title>Atmospheric trace gases support primary production in Antarctic desert surface soil.</title>
        <authorList>
            <person name="Ji M."/>
            <person name="Greening C."/>
            <person name="Vanwonterghem I."/>
            <person name="Carere C.R."/>
            <person name="Bay S.K."/>
            <person name="Steen J.A."/>
            <person name="Montgomery K."/>
            <person name="Lines T."/>
            <person name="Beardall J."/>
            <person name="van Dorst J."/>
            <person name="Snape I."/>
            <person name="Stott M.B."/>
            <person name="Hugenholtz P."/>
            <person name="Ferrari B.C."/>
        </authorList>
    </citation>
    <scope>NUCLEOTIDE SEQUENCE [LARGE SCALE GENOMIC DNA]</scope>
    <source>
        <strain evidence="2">RRmetagenome_bin12</strain>
    </source>
</reference>
<dbReference type="InterPro" id="IPR035903">
    <property type="entry name" value="HesB-like_dom_sf"/>
</dbReference>
<dbReference type="InterPro" id="IPR017870">
    <property type="entry name" value="FeS_cluster_insertion_CS"/>
</dbReference>
<dbReference type="PANTHER" id="PTHR47265">
    <property type="entry name" value="IRON-SULFUR ASSEMBLY PROTEIN ISCA, CHLOROPLASTIC"/>
    <property type="match status" value="1"/>
</dbReference>
<proteinExistence type="predicted"/>
<accession>A0A2W6A064</accession>